<dbReference type="InterPro" id="IPR001128">
    <property type="entry name" value="Cyt_P450"/>
</dbReference>
<proteinExistence type="inferred from homology"/>
<keyword evidence="2" id="KW-0408">Iron</keyword>
<comment type="caution">
    <text evidence="3">The sequence shown here is derived from an EMBL/GenBank/DDBJ whole genome shotgun (WGS) entry which is preliminary data.</text>
</comment>
<dbReference type="Gene3D" id="1.10.630.10">
    <property type="entry name" value="Cytochrome P450"/>
    <property type="match status" value="1"/>
</dbReference>
<evidence type="ECO:0000256" key="2">
    <source>
        <dbReference type="RuleBase" id="RU000461"/>
    </source>
</evidence>
<evidence type="ECO:0000313" key="3">
    <source>
        <dbReference type="EMBL" id="KAK3252835.1"/>
    </source>
</evidence>
<dbReference type="Pfam" id="PF00067">
    <property type="entry name" value="p450"/>
    <property type="match status" value="1"/>
</dbReference>
<keyword evidence="2" id="KW-0560">Oxidoreductase</keyword>
<keyword evidence="2" id="KW-0349">Heme</keyword>
<reference evidence="3 4" key="1">
    <citation type="journal article" date="2015" name="Genome Biol. Evol.">
        <title>Comparative Genomics of a Bacterivorous Green Alga Reveals Evolutionary Causalities and Consequences of Phago-Mixotrophic Mode of Nutrition.</title>
        <authorList>
            <person name="Burns J.A."/>
            <person name="Paasch A."/>
            <person name="Narechania A."/>
            <person name="Kim E."/>
        </authorList>
    </citation>
    <scope>NUCLEOTIDE SEQUENCE [LARGE SCALE GENOMIC DNA]</scope>
    <source>
        <strain evidence="3 4">PLY_AMNH</strain>
    </source>
</reference>
<keyword evidence="2" id="KW-0503">Monooxygenase</keyword>
<dbReference type="SUPFAM" id="SSF48264">
    <property type="entry name" value="Cytochrome P450"/>
    <property type="match status" value="1"/>
</dbReference>
<dbReference type="EMBL" id="LGRX02025152">
    <property type="protein sequence ID" value="KAK3252835.1"/>
    <property type="molecule type" value="Genomic_DNA"/>
</dbReference>
<evidence type="ECO:0000313" key="4">
    <source>
        <dbReference type="Proteomes" id="UP001190700"/>
    </source>
</evidence>
<gene>
    <name evidence="3" type="ORF">CYMTET_37891</name>
</gene>
<keyword evidence="2" id="KW-0479">Metal-binding</keyword>
<accession>A0AAE0F753</accession>
<dbReference type="PRINTS" id="PR00385">
    <property type="entry name" value="P450"/>
</dbReference>
<organism evidence="3 4">
    <name type="scientific">Cymbomonas tetramitiformis</name>
    <dbReference type="NCBI Taxonomy" id="36881"/>
    <lineage>
        <taxon>Eukaryota</taxon>
        <taxon>Viridiplantae</taxon>
        <taxon>Chlorophyta</taxon>
        <taxon>Pyramimonadophyceae</taxon>
        <taxon>Pyramimonadales</taxon>
        <taxon>Pyramimonadaceae</taxon>
        <taxon>Cymbomonas</taxon>
    </lineage>
</organism>
<dbReference type="InterPro" id="IPR002397">
    <property type="entry name" value="Cyt_P450_B"/>
</dbReference>
<dbReference type="AlphaFoldDB" id="A0AAE0F753"/>
<comment type="similarity">
    <text evidence="1 2">Belongs to the cytochrome P450 family.</text>
</comment>
<evidence type="ECO:0008006" key="5">
    <source>
        <dbReference type="Google" id="ProtNLM"/>
    </source>
</evidence>
<dbReference type="GO" id="GO:0005506">
    <property type="term" value="F:iron ion binding"/>
    <property type="evidence" value="ECO:0007669"/>
    <property type="project" value="InterPro"/>
</dbReference>
<sequence>MPGRHHLARYGCAVAVGLVLYFSAKVRAGLTKRLLASFHSVCIPGLRNRGLSKRWTSKGGYWEVTSFDLASRLLRKEGLLSANVIPIIRSQLSHSSRRKYARLFDFLEAQILSLDGAEHKGLHRHLTGYLTPNKVDASKPALQVEVKNLIKVALAKQRADGSWDVVSGLAEPVPLSAILHLVGFPLEDGHQLKEWGDALEDVFGGTRRLEDRCDAALEAVEQFEHYLQAKLKGALEDSVISGLQAACAAGDVPARLFSPNVFFLLTAGHETTSAMIASSILGLIEHPVLLRGLIEDPSKVSGMLDELARYTSPVATILRRLPAGSAPIELTDEGMTIKPGDWVHILAGIPQRNERGVHMCSSLFASPRELRPERKEARRNIAFGLGKHSCIGSRMARLEVQVVLEELVQMLGRLMRIMSTCTEEAAAAVAY</sequence>
<dbReference type="InterPro" id="IPR017972">
    <property type="entry name" value="Cyt_P450_CS"/>
</dbReference>
<dbReference type="InterPro" id="IPR036396">
    <property type="entry name" value="Cyt_P450_sf"/>
</dbReference>
<dbReference type="GO" id="GO:0020037">
    <property type="term" value="F:heme binding"/>
    <property type="evidence" value="ECO:0007669"/>
    <property type="project" value="InterPro"/>
</dbReference>
<dbReference type="Proteomes" id="UP001190700">
    <property type="component" value="Unassembled WGS sequence"/>
</dbReference>
<dbReference type="PANTHER" id="PTHR46696">
    <property type="entry name" value="P450, PUTATIVE (EUROFUNG)-RELATED"/>
    <property type="match status" value="1"/>
</dbReference>
<protein>
    <recommendedName>
        <fullName evidence="5">Cytochrome P450</fullName>
    </recommendedName>
</protein>
<dbReference type="GO" id="GO:0016705">
    <property type="term" value="F:oxidoreductase activity, acting on paired donors, with incorporation or reduction of molecular oxygen"/>
    <property type="evidence" value="ECO:0007669"/>
    <property type="project" value="InterPro"/>
</dbReference>
<dbReference type="PROSITE" id="PS00086">
    <property type="entry name" value="CYTOCHROME_P450"/>
    <property type="match status" value="1"/>
</dbReference>
<keyword evidence="4" id="KW-1185">Reference proteome</keyword>
<evidence type="ECO:0000256" key="1">
    <source>
        <dbReference type="ARBA" id="ARBA00010617"/>
    </source>
</evidence>
<dbReference type="PRINTS" id="PR00359">
    <property type="entry name" value="BP450"/>
</dbReference>
<dbReference type="GO" id="GO:0004497">
    <property type="term" value="F:monooxygenase activity"/>
    <property type="evidence" value="ECO:0007669"/>
    <property type="project" value="UniProtKB-KW"/>
</dbReference>
<name>A0AAE0F753_9CHLO</name>
<dbReference type="PANTHER" id="PTHR46696:SF1">
    <property type="entry name" value="CYTOCHROME P450 YJIB-RELATED"/>
    <property type="match status" value="1"/>
</dbReference>